<evidence type="ECO:0000256" key="1">
    <source>
        <dbReference type="ARBA" id="ARBA00023015"/>
    </source>
</evidence>
<dbReference type="SUPFAM" id="SSF46785">
    <property type="entry name" value="Winged helix' DNA-binding domain"/>
    <property type="match status" value="1"/>
</dbReference>
<dbReference type="RefSeq" id="WP_013758227.1">
    <property type="nucleotide sequence ID" value="NC_015500.1"/>
</dbReference>
<dbReference type="CDD" id="cd00090">
    <property type="entry name" value="HTH_ARSR"/>
    <property type="match status" value="1"/>
</dbReference>
<dbReference type="HOGENOM" id="CLU_097806_8_0_12"/>
<proteinExistence type="predicted"/>
<reference evidence="6" key="1">
    <citation type="submission" date="2011-04" db="EMBL/GenBank/DDBJ databases">
        <title>The complete genome of Treponema brennaborense DSM 12168.</title>
        <authorList>
            <person name="Lucas S."/>
            <person name="Han J."/>
            <person name="Lapidus A."/>
            <person name="Bruce D."/>
            <person name="Goodwin L."/>
            <person name="Pitluck S."/>
            <person name="Peters L."/>
            <person name="Kyrpides N."/>
            <person name="Mavromatis K."/>
            <person name="Ivanova N."/>
            <person name="Mikhailova N."/>
            <person name="Pagani I."/>
            <person name="Teshima H."/>
            <person name="Detter J.C."/>
            <person name="Tapia R."/>
            <person name="Han C."/>
            <person name="Land M."/>
            <person name="Hauser L."/>
            <person name="Markowitz V."/>
            <person name="Cheng J.-F."/>
            <person name="Hugenholtz P."/>
            <person name="Woyke T."/>
            <person name="Wu D."/>
            <person name="Gronow S."/>
            <person name="Wellnitz S."/>
            <person name="Brambilla E."/>
            <person name="Klenk H.-P."/>
            <person name="Eisen J.A."/>
        </authorList>
    </citation>
    <scope>NUCLEOTIDE SEQUENCE [LARGE SCALE GENOMIC DNA]</scope>
    <source>
        <strain evidence="6">DSM 12168 / CIP 105900 / DD5/3</strain>
    </source>
</reference>
<dbReference type="Gene3D" id="1.10.10.10">
    <property type="entry name" value="Winged helix-like DNA-binding domain superfamily/Winged helix DNA-binding domain"/>
    <property type="match status" value="1"/>
</dbReference>
<keyword evidence="6" id="KW-1185">Reference proteome</keyword>
<protein>
    <submittedName>
        <fullName evidence="5">Regulatory protein ArsR</fullName>
    </submittedName>
</protein>
<evidence type="ECO:0000256" key="2">
    <source>
        <dbReference type="ARBA" id="ARBA00023125"/>
    </source>
</evidence>
<organism evidence="5 6">
    <name type="scientific">Treponema brennaborense (strain DSM 12168 / CIP 105900 / DD5/3)</name>
    <dbReference type="NCBI Taxonomy" id="906968"/>
    <lineage>
        <taxon>Bacteria</taxon>
        <taxon>Pseudomonadati</taxon>
        <taxon>Spirochaetota</taxon>
        <taxon>Spirochaetia</taxon>
        <taxon>Spirochaetales</taxon>
        <taxon>Treponemataceae</taxon>
        <taxon>Treponema</taxon>
    </lineage>
</organism>
<feature type="domain" description="HTH arsR-type" evidence="4">
    <location>
        <begin position="10"/>
        <end position="106"/>
    </location>
</feature>
<dbReference type="EMBL" id="CP002696">
    <property type="protein sequence ID" value="AEE16519.1"/>
    <property type="molecule type" value="Genomic_DNA"/>
</dbReference>
<gene>
    <name evidence="5" type="ordered locus">Trebr_1087</name>
</gene>
<dbReference type="PANTHER" id="PTHR33154">
    <property type="entry name" value="TRANSCRIPTIONAL REGULATOR, ARSR FAMILY"/>
    <property type="match status" value="1"/>
</dbReference>
<dbReference type="eggNOG" id="COG0640">
    <property type="taxonomic scope" value="Bacteria"/>
</dbReference>
<dbReference type="InterPro" id="IPR051081">
    <property type="entry name" value="HTH_MetalResp_TranReg"/>
</dbReference>
<dbReference type="SMART" id="SM00418">
    <property type="entry name" value="HTH_ARSR"/>
    <property type="match status" value="1"/>
</dbReference>
<dbReference type="KEGG" id="tbe:Trebr_1087"/>
<dbReference type="NCBIfam" id="NF033788">
    <property type="entry name" value="HTH_metalloreg"/>
    <property type="match status" value="1"/>
</dbReference>
<accession>F4LKE5</accession>
<evidence type="ECO:0000256" key="3">
    <source>
        <dbReference type="ARBA" id="ARBA00023163"/>
    </source>
</evidence>
<dbReference type="Pfam" id="PF01022">
    <property type="entry name" value="HTH_5"/>
    <property type="match status" value="1"/>
</dbReference>
<dbReference type="InterPro" id="IPR036390">
    <property type="entry name" value="WH_DNA-bd_sf"/>
</dbReference>
<sequence>MLDTNQLQHIKELFIGCQSFFVSLGDEIRQEILLHLIDAGLQGLNVGEIKSKMKLSRPAISHHLKILKQSGIITIRREGTSNYYYISIITRFAQLKELMLSIEEILNDPDVDRELAQISAKN</sequence>
<dbReference type="GO" id="GO:0003700">
    <property type="term" value="F:DNA-binding transcription factor activity"/>
    <property type="evidence" value="ECO:0007669"/>
    <property type="project" value="InterPro"/>
</dbReference>
<evidence type="ECO:0000313" key="6">
    <source>
        <dbReference type="Proteomes" id="UP000006546"/>
    </source>
</evidence>
<dbReference type="STRING" id="906968.Trebr_1087"/>
<evidence type="ECO:0000313" key="5">
    <source>
        <dbReference type="EMBL" id="AEE16519.1"/>
    </source>
</evidence>
<dbReference type="Proteomes" id="UP000006546">
    <property type="component" value="Chromosome"/>
</dbReference>
<keyword evidence="1" id="KW-0805">Transcription regulation</keyword>
<dbReference type="OrthoDB" id="9798835at2"/>
<dbReference type="GO" id="GO:0003677">
    <property type="term" value="F:DNA binding"/>
    <property type="evidence" value="ECO:0007669"/>
    <property type="project" value="UniProtKB-KW"/>
</dbReference>
<name>F4LKE5_TREBD</name>
<dbReference type="InterPro" id="IPR036388">
    <property type="entry name" value="WH-like_DNA-bd_sf"/>
</dbReference>
<dbReference type="PRINTS" id="PR00778">
    <property type="entry name" value="HTHARSR"/>
</dbReference>
<evidence type="ECO:0000259" key="4">
    <source>
        <dbReference type="PROSITE" id="PS50987"/>
    </source>
</evidence>
<dbReference type="InterPro" id="IPR001845">
    <property type="entry name" value="HTH_ArsR_DNA-bd_dom"/>
</dbReference>
<keyword evidence="3" id="KW-0804">Transcription</keyword>
<dbReference type="InterPro" id="IPR011991">
    <property type="entry name" value="ArsR-like_HTH"/>
</dbReference>
<dbReference type="PROSITE" id="PS50987">
    <property type="entry name" value="HTH_ARSR_2"/>
    <property type="match status" value="1"/>
</dbReference>
<keyword evidence="2" id="KW-0238">DNA-binding</keyword>
<dbReference type="PANTHER" id="PTHR33154:SF33">
    <property type="entry name" value="TRANSCRIPTIONAL REPRESSOR SDPR"/>
    <property type="match status" value="1"/>
</dbReference>
<dbReference type="AlphaFoldDB" id="F4LKE5"/>